<name>A0A0B6Z257_9EUPU</name>
<accession>A0A0B6Z257</accession>
<feature type="region of interest" description="Disordered" evidence="1">
    <location>
        <begin position="216"/>
        <end position="244"/>
    </location>
</feature>
<feature type="compositionally biased region" description="Basic and acidic residues" evidence="1">
    <location>
        <begin position="16"/>
        <end position="30"/>
    </location>
</feature>
<feature type="region of interest" description="Disordered" evidence="1">
    <location>
        <begin position="1"/>
        <end position="57"/>
    </location>
</feature>
<protein>
    <submittedName>
        <fullName evidence="2">Uncharacterized protein</fullName>
    </submittedName>
</protein>
<feature type="compositionally biased region" description="Low complexity" evidence="1">
    <location>
        <begin position="42"/>
        <end position="52"/>
    </location>
</feature>
<organism evidence="2">
    <name type="scientific">Arion vulgaris</name>
    <dbReference type="NCBI Taxonomy" id="1028688"/>
    <lineage>
        <taxon>Eukaryota</taxon>
        <taxon>Metazoa</taxon>
        <taxon>Spiralia</taxon>
        <taxon>Lophotrochozoa</taxon>
        <taxon>Mollusca</taxon>
        <taxon>Gastropoda</taxon>
        <taxon>Heterobranchia</taxon>
        <taxon>Euthyneura</taxon>
        <taxon>Panpulmonata</taxon>
        <taxon>Eupulmonata</taxon>
        <taxon>Stylommatophora</taxon>
        <taxon>Helicina</taxon>
        <taxon>Arionoidea</taxon>
        <taxon>Arionidae</taxon>
        <taxon>Arion</taxon>
    </lineage>
</organism>
<reference evidence="2" key="1">
    <citation type="submission" date="2014-12" db="EMBL/GenBank/DDBJ databases">
        <title>Insight into the proteome of Arion vulgaris.</title>
        <authorList>
            <person name="Aradska J."/>
            <person name="Bulat T."/>
            <person name="Smidak R."/>
            <person name="Sarate P."/>
            <person name="Gangsoo J."/>
            <person name="Sialana F."/>
            <person name="Bilban M."/>
            <person name="Lubec G."/>
        </authorList>
    </citation>
    <scope>NUCLEOTIDE SEQUENCE</scope>
    <source>
        <tissue evidence="2">Skin</tissue>
    </source>
</reference>
<sequence length="259" mass="28459">RIVNKHTISESAAQRESAEKEPKTVPEQDLVKPSSSQAMLKSTTTFSNSSTDSQEDDGIYKYPLLKAAKAVFEQSLDMDADHEESDSGGKINLPKNLNVTKTIIDAAVQSANTLLLKATPDIASSYRDSQDDSVDKTPQRKLKKKMNRSETEGSNVETMNDSTISNHNTQDQTVIKKETIMYLSSDVSDKQSDPEDILNNINSKLIGVTINAAEDDDNTSIEDQTDVKLEGLADPYSSQSDEEDADQGLMVLCVSLIEY</sequence>
<dbReference type="AlphaFoldDB" id="A0A0B6Z257"/>
<proteinExistence type="predicted"/>
<feature type="non-terminal residue" evidence="2">
    <location>
        <position position="1"/>
    </location>
</feature>
<evidence type="ECO:0000256" key="1">
    <source>
        <dbReference type="SAM" id="MobiDB-lite"/>
    </source>
</evidence>
<feature type="compositionally biased region" description="Basic and acidic residues" evidence="1">
    <location>
        <begin position="128"/>
        <end position="138"/>
    </location>
</feature>
<feature type="region of interest" description="Disordered" evidence="1">
    <location>
        <begin position="125"/>
        <end position="166"/>
    </location>
</feature>
<gene>
    <name evidence="2" type="primary">ORF43269</name>
</gene>
<evidence type="ECO:0000313" key="2">
    <source>
        <dbReference type="EMBL" id="CEK61785.1"/>
    </source>
</evidence>
<feature type="non-terminal residue" evidence="2">
    <location>
        <position position="259"/>
    </location>
</feature>
<dbReference type="EMBL" id="HACG01014920">
    <property type="protein sequence ID" value="CEK61785.1"/>
    <property type="molecule type" value="Transcribed_RNA"/>
</dbReference>
<feature type="compositionally biased region" description="Polar residues" evidence="1">
    <location>
        <begin position="152"/>
        <end position="166"/>
    </location>
</feature>